<evidence type="ECO:0000313" key="4">
    <source>
        <dbReference type="Proteomes" id="UP000199677"/>
    </source>
</evidence>
<organism evidence="3 4">
    <name type="scientific">Vreelandella arcis</name>
    <dbReference type="NCBI Taxonomy" id="416873"/>
    <lineage>
        <taxon>Bacteria</taxon>
        <taxon>Pseudomonadati</taxon>
        <taxon>Pseudomonadota</taxon>
        <taxon>Gammaproteobacteria</taxon>
        <taxon>Oceanospirillales</taxon>
        <taxon>Halomonadaceae</taxon>
        <taxon>Vreelandella</taxon>
    </lineage>
</organism>
<dbReference type="RefSeq" id="WP_089701874.1">
    <property type="nucleotide sequence ID" value="NZ_FNII01000001.1"/>
</dbReference>
<dbReference type="Proteomes" id="UP000199677">
    <property type="component" value="Unassembled WGS sequence"/>
</dbReference>
<dbReference type="OrthoDB" id="117888at2"/>
<dbReference type="GO" id="GO:0003677">
    <property type="term" value="F:DNA binding"/>
    <property type="evidence" value="ECO:0007669"/>
    <property type="project" value="InterPro"/>
</dbReference>
<dbReference type="InterPro" id="IPR046847">
    <property type="entry name" value="Xre-like_HTH"/>
</dbReference>
<feature type="domain" description="Antitoxin Xre-like helix-turn-helix" evidence="2">
    <location>
        <begin position="135"/>
        <end position="179"/>
    </location>
</feature>
<proteinExistence type="predicted"/>
<feature type="region of interest" description="Disordered" evidence="1">
    <location>
        <begin position="1"/>
        <end position="44"/>
    </location>
</feature>
<dbReference type="STRING" id="416873.SAMN04487951_101361"/>
<reference evidence="4" key="1">
    <citation type="submission" date="2016-10" db="EMBL/GenBank/DDBJ databases">
        <authorList>
            <person name="Varghese N."/>
            <person name="Submissions S."/>
        </authorList>
    </citation>
    <scope>NUCLEOTIDE SEQUENCE [LARGE SCALE GENOMIC DNA]</scope>
    <source>
        <strain evidence="4">CGMCC 1.6494</strain>
    </source>
</reference>
<sequence length="248" mass="28339">MTQEEDSQRPIDRGDSNSPQNRLKEDVREVDDSYEPVGSREDWEADMQRSNNAVLEGQVPIHITSTGTRYVRVLDVPLALQDEFADYLTVAAVPVVENEESLVAFETDWLDWHQHRRSDRQATHYSAATSAEVMRTFPSIARQWGFSDIEMASLLGLSVRTYSEWSATSSHATLQPEQLKCASNTLGIYRSLTILFPRREQQQRWLHSPIDHAPFHSDSPMTVMHRDGLAGLRSPRHYLDAKRQEGFA</sequence>
<dbReference type="EMBL" id="FNII01000001">
    <property type="protein sequence ID" value="SDM98511.1"/>
    <property type="molecule type" value="Genomic_DNA"/>
</dbReference>
<evidence type="ECO:0000256" key="1">
    <source>
        <dbReference type="SAM" id="MobiDB-lite"/>
    </source>
</evidence>
<evidence type="ECO:0000259" key="2">
    <source>
        <dbReference type="Pfam" id="PF20432"/>
    </source>
</evidence>
<dbReference type="AlphaFoldDB" id="A0A1G9XPR7"/>
<feature type="compositionally biased region" description="Basic and acidic residues" evidence="1">
    <location>
        <begin position="22"/>
        <end position="31"/>
    </location>
</feature>
<evidence type="ECO:0000313" key="3">
    <source>
        <dbReference type="EMBL" id="SDM98511.1"/>
    </source>
</evidence>
<feature type="compositionally biased region" description="Basic and acidic residues" evidence="1">
    <location>
        <begin position="1"/>
        <end position="15"/>
    </location>
</feature>
<dbReference type="Pfam" id="PF20432">
    <property type="entry name" value="Xre-like-HTH"/>
    <property type="match status" value="1"/>
</dbReference>
<accession>A0A1G9XPR7</accession>
<gene>
    <name evidence="3" type="ORF">SAMN04487951_101361</name>
</gene>
<protein>
    <recommendedName>
        <fullName evidence="2">Antitoxin Xre-like helix-turn-helix domain-containing protein</fullName>
    </recommendedName>
</protein>
<keyword evidence="4" id="KW-1185">Reference proteome</keyword>
<name>A0A1G9XPR7_9GAMM</name>